<gene>
    <name evidence="2" type="ORF">Pfl04_42990</name>
</gene>
<sequence length="136" mass="15070">MERGNSKHGPRLDNEMEHEVRGILQGLVNDRVEEWRDPEPPGEDQPNPTRAPHGFERAGAPPGMTPEEVDTRSRIGRYIPLSALPGDRDDLLAAAEEMEAPDDVIEMLSALPADQVFETVNQVWAALGGHNEETRV</sequence>
<reference evidence="2" key="1">
    <citation type="submission" date="2021-01" db="EMBL/GenBank/DDBJ databases">
        <title>Whole genome shotgun sequence of Planosporangium flavigriseum NBRC 105377.</title>
        <authorList>
            <person name="Komaki H."/>
            <person name="Tamura T."/>
        </authorList>
    </citation>
    <scope>NUCLEOTIDE SEQUENCE</scope>
    <source>
        <strain evidence="2">NBRC 105377</strain>
    </source>
</reference>
<evidence type="ECO:0000313" key="2">
    <source>
        <dbReference type="EMBL" id="GIG75895.1"/>
    </source>
</evidence>
<accession>A0A8J3LYU7</accession>
<feature type="region of interest" description="Disordered" evidence="1">
    <location>
        <begin position="1"/>
        <end position="71"/>
    </location>
</feature>
<evidence type="ECO:0000256" key="1">
    <source>
        <dbReference type="SAM" id="MobiDB-lite"/>
    </source>
</evidence>
<evidence type="ECO:0000313" key="3">
    <source>
        <dbReference type="Proteomes" id="UP000653674"/>
    </source>
</evidence>
<dbReference type="EMBL" id="BONU01000039">
    <property type="protein sequence ID" value="GIG75895.1"/>
    <property type="molecule type" value="Genomic_DNA"/>
</dbReference>
<keyword evidence="3" id="KW-1185">Reference proteome</keyword>
<evidence type="ECO:0008006" key="4">
    <source>
        <dbReference type="Google" id="ProtNLM"/>
    </source>
</evidence>
<feature type="compositionally biased region" description="Basic and acidic residues" evidence="1">
    <location>
        <begin position="1"/>
        <end position="21"/>
    </location>
</feature>
<dbReference type="RefSeq" id="WP_168076870.1">
    <property type="nucleotide sequence ID" value="NZ_BAAAQJ010000002.1"/>
</dbReference>
<dbReference type="InterPro" id="IPR021527">
    <property type="entry name" value="DUF2795"/>
</dbReference>
<feature type="compositionally biased region" description="Basic and acidic residues" evidence="1">
    <location>
        <begin position="30"/>
        <end position="39"/>
    </location>
</feature>
<protein>
    <recommendedName>
        <fullName evidence="4">DUF2795 domain-containing protein</fullName>
    </recommendedName>
</protein>
<comment type="caution">
    <text evidence="2">The sequence shown here is derived from an EMBL/GenBank/DDBJ whole genome shotgun (WGS) entry which is preliminary data.</text>
</comment>
<name>A0A8J3LYU7_9ACTN</name>
<dbReference type="Proteomes" id="UP000653674">
    <property type="component" value="Unassembled WGS sequence"/>
</dbReference>
<proteinExistence type="predicted"/>
<organism evidence="2 3">
    <name type="scientific">Planosporangium flavigriseum</name>
    <dbReference type="NCBI Taxonomy" id="373681"/>
    <lineage>
        <taxon>Bacteria</taxon>
        <taxon>Bacillati</taxon>
        <taxon>Actinomycetota</taxon>
        <taxon>Actinomycetes</taxon>
        <taxon>Micromonosporales</taxon>
        <taxon>Micromonosporaceae</taxon>
        <taxon>Planosporangium</taxon>
    </lineage>
</organism>
<dbReference type="AlphaFoldDB" id="A0A8J3LYU7"/>
<dbReference type="Pfam" id="PF11387">
    <property type="entry name" value="DUF2795"/>
    <property type="match status" value="1"/>
</dbReference>